<reference evidence="7 8" key="1">
    <citation type="submission" date="2024-02" db="EMBL/GenBank/DDBJ databases">
        <title>Deinococcus carri NBRC 110142.</title>
        <authorList>
            <person name="Ichikawa N."/>
            <person name="Katano-Makiyama Y."/>
            <person name="Hidaka K."/>
        </authorList>
    </citation>
    <scope>NUCLEOTIDE SEQUENCE [LARGE SCALE GENOMIC DNA]</scope>
    <source>
        <strain evidence="7 8">NBRC 110142</strain>
    </source>
</reference>
<keyword evidence="3" id="KW-0378">Hydrolase</keyword>
<evidence type="ECO:0000259" key="6">
    <source>
        <dbReference type="Pfam" id="PF14464"/>
    </source>
</evidence>
<protein>
    <recommendedName>
        <fullName evidence="6">JAB domain-containing protein</fullName>
    </recommendedName>
</protein>
<dbReference type="Gene3D" id="3.40.140.10">
    <property type="entry name" value="Cytidine Deaminase, domain 2"/>
    <property type="match status" value="1"/>
</dbReference>
<evidence type="ECO:0000313" key="7">
    <source>
        <dbReference type="EMBL" id="GAA5514930.1"/>
    </source>
</evidence>
<feature type="domain" description="JAB" evidence="6">
    <location>
        <begin position="13"/>
        <end position="123"/>
    </location>
</feature>
<sequence length="252" mass="27813">MPVNTIELPQGLRDTLDAFILADPGREHGGFLFGTPLRFDTFLPVPNVSARPQREYKVPDNWQDYVNVFACVTGNVPIAHVHTHPSHSIPSEQDFRAGQYWYRLVRYMVLIAPNASGNKTTWWVLDRNAEVQELLHVDRELEASSLLVARRYGFAALGQVLLDQQGSLRGPSATAQVLLENSQARQLYARLLAQGPVRTKAELAKVAGLPAERAQALAKALEAAGLVEIKVLRYGERGTEYRAVSLFAGGGV</sequence>
<evidence type="ECO:0000256" key="4">
    <source>
        <dbReference type="ARBA" id="ARBA00022833"/>
    </source>
</evidence>
<evidence type="ECO:0000256" key="1">
    <source>
        <dbReference type="ARBA" id="ARBA00022670"/>
    </source>
</evidence>
<dbReference type="Pfam" id="PF14464">
    <property type="entry name" value="Prok-JAB"/>
    <property type="match status" value="1"/>
</dbReference>
<evidence type="ECO:0000256" key="3">
    <source>
        <dbReference type="ARBA" id="ARBA00022801"/>
    </source>
</evidence>
<comment type="caution">
    <text evidence="7">The sequence shown here is derived from an EMBL/GenBank/DDBJ whole genome shotgun (WGS) entry which is preliminary data.</text>
</comment>
<name>A0ABP9WDX6_9DEIO</name>
<dbReference type="SUPFAM" id="SSF102712">
    <property type="entry name" value="JAB1/MPN domain"/>
    <property type="match status" value="1"/>
</dbReference>
<gene>
    <name evidence="7" type="ORF">Dcar01_03694</name>
</gene>
<keyword evidence="1" id="KW-0645">Protease</keyword>
<keyword evidence="8" id="KW-1185">Reference proteome</keyword>
<keyword evidence="5" id="KW-0482">Metalloprotease</keyword>
<evidence type="ECO:0000313" key="8">
    <source>
        <dbReference type="Proteomes" id="UP001401887"/>
    </source>
</evidence>
<organism evidence="7 8">
    <name type="scientific">Deinococcus carri</name>
    <dbReference type="NCBI Taxonomy" id="1211323"/>
    <lineage>
        <taxon>Bacteria</taxon>
        <taxon>Thermotogati</taxon>
        <taxon>Deinococcota</taxon>
        <taxon>Deinococci</taxon>
        <taxon>Deinococcales</taxon>
        <taxon>Deinococcaceae</taxon>
        <taxon>Deinococcus</taxon>
    </lineage>
</organism>
<dbReference type="EMBL" id="BAABRP010000027">
    <property type="protein sequence ID" value="GAA5514930.1"/>
    <property type="molecule type" value="Genomic_DNA"/>
</dbReference>
<dbReference type="InterPro" id="IPR028090">
    <property type="entry name" value="JAB_dom_prok"/>
</dbReference>
<keyword evidence="4" id="KW-0862">Zinc</keyword>
<dbReference type="RefSeq" id="WP_345468218.1">
    <property type="nucleotide sequence ID" value="NZ_BAABRP010000027.1"/>
</dbReference>
<evidence type="ECO:0000256" key="2">
    <source>
        <dbReference type="ARBA" id="ARBA00022723"/>
    </source>
</evidence>
<proteinExistence type="predicted"/>
<dbReference type="Proteomes" id="UP001401887">
    <property type="component" value="Unassembled WGS sequence"/>
</dbReference>
<accession>A0ABP9WDX6</accession>
<keyword evidence="2" id="KW-0479">Metal-binding</keyword>
<evidence type="ECO:0000256" key="5">
    <source>
        <dbReference type="ARBA" id="ARBA00023049"/>
    </source>
</evidence>